<dbReference type="EMBL" id="JABAFA010000066">
    <property type="protein sequence ID" value="NMD99847.1"/>
    <property type="molecule type" value="Genomic_DNA"/>
</dbReference>
<dbReference type="Pfam" id="PF10844">
    <property type="entry name" value="DUF2577"/>
    <property type="match status" value="1"/>
</dbReference>
<gene>
    <name evidence="1" type="ORF">HF878_10350</name>
</gene>
<accession>A0A848BF81</accession>
<keyword evidence="2" id="KW-1185">Reference proteome</keyword>
<dbReference type="Proteomes" id="UP000543804">
    <property type="component" value="Unassembled WGS sequence"/>
</dbReference>
<sequence length="135" mass="15034">MEKTGDEKVIPSAEHSVNEMVAIQHDIAEEHVPLLPSVGRVLSPPPDIRVKWNDITLSKEQIYLNEYWLPGHTRHIVGATSYRGGGSGDAAYESHNHPIDNDETWTDTLRPGDLVSVYPQAGGQLFLIENRVVKL</sequence>
<proteinExistence type="predicted"/>
<dbReference type="RefSeq" id="WP_170078046.1">
    <property type="nucleotide sequence ID" value="NZ_JABAFA010000066.1"/>
</dbReference>
<comment type="caution">
    <text evidence="1">The sequence shown here is derived from an EMBL/GenBank/DDBJ whole genome shotgun (WGS) entry which is preliminary data.</text>
</comment>
<reference evidence="1 2" key="1">
    <citation type="submission" date="2020-04" db="EMBL/GenBank/DDBJ databases">
        <authorList>
            <person name="Hitch T.C.A."/>
            <person name="Wylensek D."/>
            <person name="Clavel T."/>
        </authorList>
    </citation>
    <scope>NUCLEOTIDE SEQUENCE [LARGE SCALE GENOMIC DNA]</scope>
    <source>
        <strain evidence="1 2">PG-130-P53-12</strain>
    </source>
</reference>
<protein>
    <submittedName>
        <fullName evidence="1">DUF2577 domain-containing protein</fullName>
    </submittedName>
</protein>
<name>A0A848BF81_9FIRM</name>
<dbReference type="AlphaFoldDB" id="A0A848BF81"/>
<dbReference type="InterPro" id="IPR022555">
    <property type="entry name" value="DUF2577"/>
</dbReference>
<evidence type="ECO:0000313" key="2">
    <source>
        <dbReference type="Proteomes" id="UP000543804"/>
    </source>
</evidence>
<evidence type="ECO:0000313" key="1">
    <source>
        <dbReference type="EMBL" id="NMD99847.1"/>
    </source>
</evidence>
<organism evidence="1 2">
    <name type="scientific">Selenomonas bovis</name>
    <dbReference type="NCBI Taxonomy" id="416586"/>
    <lineage>
        <taxon>Bacteria</taxon>
        <taxon>Bacillati</taxon>
        <taxon>Bacillota</taxon>
        <taxon>Negativicutes</taxon>
        <taxon>Selenomonadales</taxon>
        <taxon>Selenomonadaceae</taxon>
        <taxon>Selenomonas</taxon>
    </lineage>
</organism>